<sequence length="110" mass="12475">MLKISGWLVSAILLVGLFLDWDPYCIDELAEIQILENKQKEVVIKATDAIFWKKSYDLLSEKYPEALQKDSYLAWNETTRTMSTFIPMSMGGVVIITFDESGDATVAAYK</sequence>
<dbReference type="AlphaFoldDB" id="A0AAE9XXK5"/>
<dbReference type="RefSeq" id="WP_289505362.1">
    <property type="nucleotide sequence ID" value="NZ_CP116805.1"/>
</dbReference>
<evidence type="ECO:0000313" key="1">
    <source>
        <dbReference type="EMBL" id="WCL55539.1"/>
    </source>
</evidence>
<reference evidence="1" key="1">
    <citation type="submission" date="2023-01" db="EMBL/GenBank/DDBJ databases">
        <title>The genome sequence of Kordiimonadaceae bacterium 6D33.</title>
        <authorList>
            <person name="Liu Y."/>
        </authorList>
    </citation>
    <scope>NUCLEOTIDE SEQUENCE</scope>
    <source>
        <strain evidence="1">6D33</strain>
    </source>
</reference>
<organism evidence="1 2">
    <name type="scientific">Gimibacter soli</name>
    <dbReference type="NCBI Taxonomy" id="3024400"/>
    <lineage>
        <taxon>Bacteria</taxon>
        <taxon>Pseudomonadati</taxon>
        <taxon>Pseudomonadota</taxon>
        <taxon>Alphaproteobacteria</taxon>
        <taxon>Kordiimonadales</taxon>
        <taxon>Temperatibacteraceae</taxon>
        <taxon>Gimibacter</taxon>
    </lineage>
</organism>
<protein>
    <submittedName>
        <fullName evidence="1">Uncharacterized protein</fullName>
    </submittedName>
</protein>
<evidence type="ECO:0000313" key="2">
    <source>
        <dbReference type="Proteomes" id="UP001217500"/>
    </source>
</evidence>
<gene>
    <name evidence="1" type="ORF">PH603_07165</name>
</gene>
<dbReference type="EMBL" id="CP116805">
    <property type="protein sequence ID" value="WCL55539.1"/>
    <property type="molecule type" value="Genomic_DNA"/>
</dbReference>
<keyword evidence="2" id="KW-1185">Reference proteome</keyword>
<accession>A0AAE9XXK5</accession>
<dbReference type="Proteomes" id="UP001217500">
    <property type="component" value="Chromosome"/>
</dbReference>
<name>A0AAE9XXK5_9PROT</name>
<proteinExistence type="predicted"/>
<dbReference type="KEGG" id="gso:PH603_07165"/>